<dbReference type="GO" id="GO:0005654">
    <property type="term" value="C:nucleoplasm"/>
    <property type="evidence" value="ECO:0007669"/>
    <property type="project" value="TreeGrafter"/>
</dbReference>
<feature type="region of interest" description="Disordered" evidence="1">
    <location>
        <begin position="399"/>
        <end position="431"/>
    </location>
</feature>
<feature type="compositionally biased region" description="Low complexity" evidence="1">
    <location>
        <begin position="300"/>
        <end position="315"/>
    </location>
</feature>
<feature type="compositionally biased region" description="Basic residues" evidence="1">
    <location>
        <begin position="260"/>
        <end position="299"/>
    </location>
</feature>
<proteinExistence type="predicted"/>
<dbReference type="GO" id="GO:0005739">
    <property type="term" value="C:mitochondrion"/>
    <property type="evidence" value="ECO:0007669"/>
    <property type="project" value="TreeGrafter"/>
</dbReference>
<protein>
    <submittedName>
        <fullName evidence="2">Uncharacterized protein</fullName>
    </submittedName>
</protein>
<feature type="region of interest" description="Disordered" evidence="1">
    <location>
        <begin position="215"/>
        <end position="339"/>
    </location>
</feature>
<dbReference type="Proteomes" id="UP001229421">
    <property type="component" value="Unassembled WGS sequence"/>
</dbReference>
<organism evidence="2 3">
    <name type="scientific">Tagetes erecta</name>
    <name type="common">African marigold</name>
    <dbReference type="NCBI Taxonomy" id="13708"/>
    <lineage>
        <taxon>Eukaryota</taxon>
        <taxon>Viridiplantae</taxon>
        <taxon>Streptophyta</taxon>
        <taxon>Embryophyta</taxon>
        <taxon>Tracheophyta</taxon>
        <taxon>Spermatophyta</taxon>
        <taxon>Magnoliopsida</taxon>
        <taxon>eudicotyledons</taxon>
        <taxon>Gunneridae</taxon>
        <taxon>Pentapetalae</taxon>
        <taxon>asterids</taxon>
        <taxon>campanulids</taxon>
        <taxon>Asterales</taxon>
        <taxon>Asteraceae</taxon>
        <taxon>Asteroideae</taxon>
        <taxon>Heliantheae alliance</taxon>
        <taxon>Tageteae</taxon>
        <taxon>Tagetes</taxon>
    </lineage>
</organism>
<dbReference type="EMBL" id="JAUHHV010000009">
    <property type="protein sequence ID" value="KAK1413484.1"/>
    <property type="molecule type" value="Genomic_DNA"/>
</dbReference>
<dbReference type="GO" id="GO:0045296">
    <property type="term" value="F:cadherin binding"/>
    <property type="evidence" value="ECO:0007669"/>
    <property type="project" value="TreeGrafter"/>
</dbReference>
<evidence type="ECO:0000313" key="3">
    <source>
        <dbReference type="Proteomes" id="UP001229421"/>
    </source>
</evidence>
<feature type="region of interest" description="Disordered" evidence="1">
    <location>
        <begin position="460"/>
        <end position="482"/>
    </location>
</feature>
<dbReference type="Pfam" id="PF15346">
    <property type="entry name" value="ARGLU"/>
    <property type="match status" value="1"/>
</dbReference>
<dbReference type="InterPro" id="IPR033371">
    <property type="entry name" value="ARGLU1"/>
</dbReference>
<dbReference type="PANTHER" id="PTHR31711:SF2">
    <property type="entry name" value="ARGININE_GLUTAMATE-RICH 1 PROTEIN"/>
    <property type="match status" value="1"/>
</dbReference>
<accession>A0AAD8JZ09</accession>
<reference evidence="2" key="1">
    <citation type="journal article" date="2023" name="bioRxiv">
        <title>Improved chromosome-level genome assembly for marigold (Tagetes erecta).</title>
        <authorList>
            <person name="Jiang F."/>
            <person name="Yuan L."/>
            <person name="Wang S."/>
            <person name="Wang H."/>
            <person name="Xu D."/>
            <person name="Wang A."/>
            <person name="Fan W."/>
        </authorList>
    </citation>
    <scope>NUCLEOTIDE SEQUENCE</scope>
    <source>
        <strain evidence="2">WSJ</strain>
        <tissue evidence="2">Leaf</tissue>
    </source>
</reference>
<evidence type="ECO:0000313" key="2">
    <source>
        <dbReference type="EMBL" id="KAK1413484.1"/>
    </source>
</evidence>
<dbReference type="PANTHER" id="PTHR31711">
    <property type="entry name" value="ARGININE AND GLUTAMATE-RICH PROTEIN 1"/>
    <property type="match status" value="1"/>
</dbReference>
<comment type="caution">
    <text evidence="2">The sequence shown here is derived from an EMBL/GenBank/DDBJ whole genome shotgun (WGS) entry which is preliminary data.</text>
</comment>
<feature type="compositionally biased region" description="Low complexity" evidence="1">
    <location>
        <begin position="224"/>
        <end position="233"/>
    </location>
</feature>
<feature type="compositionally biased region" description="Basic residues" evidence="1">
    <location>
        <begin position="234"/>
        <end position="251"/>
    </location>
</feature>
<keyword evidence="3" id="KW-1185">Reference proteome</keyword>
<sequence>MNIPVKVVVVTPLVVPSSEVLAVLITKLSNIAGNSLTTGSPRVQPNTSEHYNDEALQLKLQAETNIEVENPVKATVITQQKDIQENFVVEVEILTEVPTVPVVHGDIPSSSYTEAGRSNGAVYRDYRLKLRIEQQDRFIESGGARSLLEDLVEDVDAFSPRKKGEEQSCLEACRGHLRLTCRDTRRLQSTVNAGRIEAVHLIHLVTAVLQAFSSRKNSQGTIMPRSMSRSPSSYRRRYSPSPVNRRRRRDRSRSPYTSTHSRRRSHSGSPRRRRSRSPVSRHKKSRSPTPRRHRRRRSRTSSLSPVESPSPSTTSAERRNALAKSRKEAEEKKRLEQETQLKILEEETARRIEEAIRAKVEEKLESEEVKLEIERRVEEGQKKLFADVEAQLEREKQAALTEARQKEEKARREREELDKMLEENRRRVEEAQRREALELQRKEEERHRELELIQRQKEEAARRKKLEDEQELIKLSTKLKPR</sequence>
<evidence type="ECO:0000256" key="1">
    <source>
        <dbReference type="SAM" id="MobiDB-lite"/>
    </source>
</evidence>
<feature type="compositionally biased region" description="Basic and acidic residues" evidence="1">
    <location>
        <begin position="316"/>
        <end position="339"/>
    </location>
</feature>
<name>A0AAD8JZ09_TARER</name>
<dbReference type="AlphaFoldDB" id="A0AAD8JZ09"/>
<gene>
    <name evidence="2" type="ORF">QVD17_35258</name>
</gene>